<keyword evidence="4" id="KW-1185">Reference proteome</keyword>
<dbReference type="HOGENOM" id="CLU_1541383_0_0_1"/>
<protein>
    <submittedName>
        <fullName evidence="2 3">Uncharacterized protein</fullName>
    </submittedName>
</protein>
<feature type="region of interest" description="Disordered" evidence="1">
    <location>
        <begin position="1"/>
        <end position="49"/>
    </location>
</feature>
<organism evidence="2">
    <name type="scientific">Anopheles darlingi</name>
    <name type="common">Mosquito</name>
    <dbReference type="NCBI Taxonomy" id="43151"/>
    <lineage>
        <taxon>Eukaryota</taxon>
        <taxon>Metazoa</taxon>
        <taxon>Ecdysozoa</taxon>
        <taxon>Arthropoda</taxon>
        <taxon>Hexapoda</taxon>
        <taxon>Insecta</taxon>
        <taxon>Pterygota</taxon>
        <taxon>Neoptera</taxon>
        <taxon>Endopterygota</taxon>
        <taxon>Diptera</taxon>
        <taxon>Nematocera</taxon>
        <taxon>Culicoidea</taxon>
        <taxon>Culicidae</taxon>
        <taxon>Anophelinae</taxon>
        <taxon>Anopheles</taxon>
    </lineage>
</organism>
<evidence type="ECO:0000313" key="4">
    <source>
        <dbReference type="Proteomes" id="UP000000673"/>
    </source>
</evidence>
<dbReference type="EMBL" id="ADMH02002099">
    <property type="protein sequence ID" value="ETN59210.1"/>
    <property type="molecule type" value="Genomic_DNA"/>
</dbReference>
<sequence>MSKCRWCGGRRDPASQQQPGKAMNRQENQWPSRGRDGFSSIDRSDRPQSGSVIYECGQRVVTRSVHANPVRPASQPASQVSDLPDCIWCAAKGVQQQQEEKEMAHLGRTRAFSSTIALDVAHQSMRDPFDDGNVIIIIIIIIIRRRRFRSDRETTDGPTDRPTDLCIGTDSSMF</sequence>
<dbReference type="VEuPathDB" id="VectorBase:ADAC009205"/>
<dbReference type="AlphaFoldDB" id="W5J8K7"/>
<dbReference type="Proteomes" id="UP000000673">
    <property type="component" value="Unassembled WGS sequence"/>
</dbReference>
<evidence type="ECO:0000256" key="1">
    <source>
        <dbReference type="SAM" id="MobiDB-lite"/>
    </source>
</evidence>
<feature type="compositionally biased region" description="Polar residues" evidence="1">
    <location>
        <begin position="14"/>
        <end position="31"/>
    </location>
</feature>
<feature type="compositionally biased region" description="Basic and acidic residues" evidence="1">
    <location>
        <begin position="151"/>
        <end position="163"/>
    </location>
</feature>
<dbReference type="EnsemblMetazoa" id="ADAC009205-RA">
    <property type="protein sequence ID" value="ADAC009205-PA"/>
    <property type="gene ID" value="ADAC009205"/>
</dbReference>
<evidence type="ECO:0000313" key="2">
    <source>
        <dbReference type="EMBL" id="ETN59210.1"/>
    </source>
</evidence>
<accession>W5J8K7</accession>
<reference evidence="2 4" key="1">
    <citation type="journal article" date="2010" name="BMC Genomics">
        <title>Combination of measures distinguishes pre-miRNAs from other stem-loops in the genome of the newly sequenced Anopheles darlingi.</title>
        <authorList>
            <person name="Mendes N.D."/>
            <person name="Freitas A.T."/>
            <person name="Vasconcelos A.T."/>
            <person name="Sagot M.F."/>
        </authorList>
    </citation>
    <scope>NUCLEOTIDE SEQUENCE</scope>
</reference>
<gene>
    <name evidence="2" type="ORF">AND_009205</name>
</gene>
<reference evidence="2" key="3">
    <citation type="journal article" date="2013" name="Nucleic Acids Res.">
        <title>The genome of Anopheles darlingi, the main neotropical malaria vector.</title>
        <authorList>
            <person name="Marinotti O."/>
            <person name="Cerqueira G.C."/>
            <person name="de Almeida L.G."/>
            <person name="Ferro M.I."/>
            <person name="Loreto E.L."/>
            <person name="Zaha A."/>
            <person name="Teixeira S.M."/>
            <person name="Wespiser A.R."/>
            <person name="Almeida E Silva A."/>
            <person name="Schlindwein A.D."/>
            <person name="Pacheco A.C."/>
            <person name="Silva A.L."/>
            <person name="Graveley B.R."/>
            <person name="Walenz B.P."/>
            <person name="Lima Bde A."/>
            <person name="Ribeiro C.A."/>
            <person name="Nunes-Silva C.G."/>
            <person name="de Carvalho C.R."/>
            <person name="Soares C.M."/>
            <person name="de Menezes C.B."/>
            <person name="Matiolli C."/>
            <person name="Caffrey D."/>
            <person name="Araujo D.A."/>
            <person name="de Oliveira D.M."/>
            <person name="Golenbock D."/>
            <person name="Grisard E.C."/>
            <person name="Fantinatti-Garboggini F."/>
            <person name="de Carvalho F.M."/>
            <person name="Barcellos F.G."/>
            <person name="Prosdocimi F."/>
            <person name="May G."/>
            <person name="Azevedo Junior G.M."/>
            <person name="Guimaraes G.M."/>
            <person name="Goldman G.H."/>
            <person name="Padilha I.Q."/>
            <person name="Batista Jda S."/>
            <person name="Ferro J.A."/>
            <person name="Ribeiro J.M."/>
            <person name="Fietto J.L."/>
            <person name="Dabbas K.M."/>
            <person name="Cerdeira L."/>
            <person name="Agnez-Lima L.F."/>
            <person name="Brocchi M."/>
            <person name="de Carvalho M.O."/>
            <person name="Teixeira Mde M."/>
            <person name="Diniz Maia Mde M."/>
            <person name="Goldman M.H."/>
            <person name="Cruz Schneider M.P."/>
            <person name="Felipe M.S."/>
            <person name="Hungria M."/>
            <person name="Nicolas M.F."/>
            <person name="Pereira M."/>
            <person name="Montes M.A."/>
            <person name="Cantao M.E."/>
            <person name="Vincentz M."/>
            <person name="Rafael M.S."/>
            <person name="Silverman N."/>
            <person name="Stoco P.H."/>
            <person name="Souza R.C."/>
            <person name="Vicentini R."/>
            <person name="Gazzinelli R.T."/>
            <person name="Neves Rde O."/>
            <person name="Silva R."/>
            <person name="Astolfi-Filho S."/>
            <person name="Maciel T.E."/>
            <person name="Urmenyi T.P."/>
            <person name="Tadei W.P."/>
            <person name="Camargo E.P."/>
            <person name="de Vasconcelos A.T."/>
        </authorList>
    </citation>
    <scope>NUCLEOTIDE SEQUENCE</scope>
</reference>
<proteinExistence type="predicted"/>
<feature type="region of interest" description="Disordered" evidence="1">
    <location>
        <begin position="151"/>
        <end position="174"/>
    </location>
</feature>
<name>W5J8K7_ANODA</name>
<reference evidence="3" key="4">
    <citation type="submission" date="2015-06" db="UniProtKB">
        <authorList>
            <consortium name="EnsemblMetazoa"/>
        </authorList>
    </citation>
    <scope>IDENTIFICATION</scope>
</reference>
<evidence type="ECO:0000313" key="3">
    <source>
        <dbReference type="EnsemblMetazoa" id="ADAC009205-PA"/>
    </source>
</evidence>
<reference evidence="2" key="2">
    <citation type="submission" date="2010-05" db="EMBL/GenBank/DDBJ databases">
        <authorList>
            <person name="Almeida L.G."/>
            <person name="Nicolas M.F."/>
            <person name="Souza R.C."/>
            <person name="Vasconcelos A.T.R."/>
        </authorList>
    </citation>
    <scope>NUCLEOTIDE SEQUENCE</scope>
</reference>